<dbReference type="PANTHER" id="PTHR30250">
    <property type="entry name" value="PST FAMILY PREDICTED COLANIC ACID TRANSPORTER"/>
    <property type="match status" value="1"/>
</dbReference>
<name>A0ABW9XG63_9SPHN</name>
<evidence type="ECO:0000256" key="1">
    <source>
        <dbReference type="ARBA" id="ARBA00004651"/>
    </source>
</evidence>
<dbReference type="Pfam" id="PF13440">
    <property type="entry name" value="Polysacc_synt_3"/>
    <property type="match status" value="1"/>
</dbReference>
<dbReference type="PANTHER" id="PTHR30250:SF11">
    <property type="entry name" value="O-ANTIGEN TRANSPORTER-RELATED"/>
    <property type="match status" value="1"/>
</dbReference>
<dbReference type="Proteomes" id="UP000753724">
    <property type="component" value="Unassembled WGS sequence"/>
</dbReference>
<feature type="transmembrane region" description="Helical" evidence="6">
    <location>
        <begin position="417"/>
        <end position="440"/>
    </location>
</feature>
<organism evidence="7 8">
    <name type="scientific">Novosphingobium ovatum</name>
    <dbReference type="NCBI Taxonomy" id="1908523"/>
    <lineage>
        <taxon>Bacteria</taxon>
        <taxon>Pseudomonadati</taxon>
        <taxon>Pseudomonadota</taxon>
        <taxon>Alphaproteobacteria</taxon>
        <taxon>Sphingomonadales</taxon>
        <taxon>Sphingomonadaceae</taxon>
        <taxon>Novosphingobium</taxon>
    </lineage>
</organism>
<comment type="subcellular location">
    <subcellularLocation>
        <location evidence="1">Cell membrane</location>
        <topology evidence="1">Multi-pass membrane protein</topology>
    </subcellularLocation>
</comment>
<evidence type="ECO:0000256" key="2">
    <source>
        <dbReference type="ARBA" id="ARBA00022475"/>
    </source>
</evidence>
<feature type="transmembrane region" description="Helical" evidence="6">
    <location>
        <begin position="199"/>
        <end position="219"/>
    </location>
</feature>
<feature type="transmembrane region" description="Helical" evidence="6">
    <location>
        <begin position="452"/>
        <end position="472"/>
    </location>
</feature>
<gene>
    <name evidence="7" type="ORF">GTZ99_12985</name>
</gene>
<evidence type="ECO:0000313" key="7">
    <source>
        <dbReference type="EMBL" id="NBC37463.1"/>
    </source>
</evidence>
<feature type="transmembrane region" description="Helical" evidence="6">
    <location>
        <begin position="349"/>
        <end position="378"/>
    </location>
</feature>
<keyword evidence="2" id="KW-1003">Cell membrane</keyword>
<keyword evidence="4 6" id="KW-1133">Transmembrane helix</keyword>
<evidence type="ECO:0000256" key="6">
    <source>
        <dbReference type="SAM" id="Phobius"/>
    </source>
</evidence>
<feature type="transmembrane region" description="Helical" evidence="6">
    <location>
        <begin position="319"/>
        <end position="337"/>
    </location>
</feature>
<evidence type="ECO:0000256" key="3">
    <source>
        <dbReference type="ARBA" id="ARBA00022692"/>
    </source>
</evidence>
<evidence type="ECO:0000313" key="8">
    <source>
        <dbReference type="Proteomes" id="UP000753724"/>
    </source>
</evidence>
<accession>A0ABW9XG63</accession>
<keyword evidence="8" id="KW-1185">Reference proteome</keyword>
<keyword evidence="5 6" id="KW-0472">Membrane</keyword>
<proteinExistence type="predicted"/>
<feature type="transmembrane region" description="Helical" evidence="6">
    <location>
        <begin position="385"/>
        <end position="411"/>
    </location>
</feature>
<dbReference type="InterPro" id="IPR050833">
    <property type="entry name" value="Poly_Biosynth_Transport"/>
</dbReference>
<sequence>MTEAIPLPQTPPPAADRGSERDIAALAKGGRTNFFGFLLRLAARLPFLFIAGRLYGADALGRFASALVVIELAAQLCTLGQKRGIAQRLSEDDRDAAHIIADALVLTLLIAVPVSLGLYLFPYPMFPSDEFTALDRLLVLAIFPIALTDIALAALAYRFDVGATVRARSVVEPWTLSIAAGVFFAAGSIGWTTVGDSGLSLSFIASIFAAAVAALVPLWRSYGLPRRWTPHPLRIGRLALDNMPLAVADAVEWGTRRIDIAILGQFATTTSVGVYYVAQQVASLPQKLKTSFEPILGPVITRNLKEGKLAAIARQVSQVGFWITAAQAGIALALGIPGDGVLGLVGPQFTGGILALAFLLGAEVGAATAVVSEAALVYTAPMRNLWVSIATIALQAVLTFAGMLIAGGFGFNEMDQAASAAGALMVTLSIASFVKSRLLAWQLKQPVNTWRWSLLLAAAVASAVGWVVMQFPAEWQRVGLGVPLILAVYCLVIWRFGFGPEDRVLFRKQPKAESQA</sequence>
<feature type="transmembrane region" description="Helical" evidence="6">
    <location>
        <begin position="478"/>
        <end position="498"/>
    </location>
</feature>
<feature type="transmembrane region" description="Helical" evidence="6">
    <location>
        <begin position="99"/>
        <end position="121"/>
    </location>
</feature>
<feature type="transmembrane region" description="Helical" evidence="6">
    <location>
        <begin position="137"/>
        <end position="159"/>
    </location>
</feature>
<reference evidence="8" key="1">
    <citation type="submission" date="2020-01" db="EMBL/GenBank/DDBJ databases">
        <title>Sphingomonas sp. strain CSW-10.</title>
        <authorList>
            <person name="Chen W.-M."/>
        </authorList>
    </citation>
    <scope>NUCLEOTIDE SEQUENCE [LARGE SCALE GENOMIC DNA]</scope>
    <source>
        <strain evidence="8">FSY-8</strain>
    </source>
</reference>
<keyword evidence="3 6" id="KW-0812">Transmembrane</keyword>
<dbReference type="RefSeq" id="WP_161719553.1">
    <property type="nucleotide sequence ID" value="NZ_JAAAPO010000005.1"/>
</dbReference>
<protein>
    <submittedName>
        <fullName evidence="7">Oligosaccharide flippase family protein</fullName>
    </submittedName>
</protein>
<evidence type="ECO:0000256" key="4">
    <source>
        <dbReference type="ARBA" id="ARBA00022989"/>
    </source>
</evidence>
<comment type="caution">
    <text evidence="7">The sequence shown here is derived from an EMBL/GenBank/DDBJ whole genome shotgun (WGS) entry which is preliminary data.</text>
</comment>
<feature type="transmembrane region" description="Helical" evidence="6">
    <location>
        <begin position="171"/>
        <end position="193"/>
    </location>
</feature>
<evidence type="ECO:0000256" key="5">
    <source>
        <dbReference type="ARBA" id="ARBA00023136"/>
    </source>
</evidence>
<dbReference type="EMBL" id="JAAAPO010000005">
    <property type="protein sequence ID" value="NBC37463.1"/>
    <property type="molecule type" value="Genomic_DNA"/>
</dbReference>